<comment type="caution">
    <text evidence="8">Lacks conserved residue(s) required for the propagation of feature annotation.</text>
</comment>
<reference evidence="10" key="2">
    <citation type="submission" date="2020-10" db="EMBL/GenBank/DDBJ databases">
        <authorList>
            <person name="Cooper E.A."/>
            <person name="Brenton Z.W."/>
            <person name="Flinn B.S."/>
            <person name="Jenkins J."/>
            <person name="Shu S."/>
            <person name="Flowers D."/>
            <person name="Luo F."/>
            <person name="Wang Y."/>
            <person name="Xia P."/>
            <person name="Barry K."/>
            <person name="Daum C."/>
            <person name="Lipzen A."/>
            <person name="Yoshinaga Y."/>
            <person name="Schmutz J."/>
            <person name="Saski C."/>
            <person name="Vermerris W."/>
            <person name="Kresovich S."/>
        </authorList>
    </citation>
    <scope>NUCLEOTIDE SEQUENCE</scope>
</reference>
<evidence type="ECO:0000256" key="7">
    <source>
        <dbReference type="ARBA" id="ARBA00023136"/>
    </source>
</evidence>
<evidence type="ECO:0000256" key="1">
    <source>
        <dbReference type="ARBA" id="ARBA00004651"/>
    </source>
</evidence>
<evidence type="ECO:0000256" key="6">
    <source>
        <dbReference type="ARBA" id="ARBA00022989"/>
    </source>
</evidence>
<name>A0A921QLS5_SORBI</name>
<feature type="domain" description="Casparian strip membrane protein" evidence="9">
    <location>
        <begin position="30"/>
        <end position="161"/>
    </location>
</feature>
<comment type="subcellular location">
    <subcellularLocation>
        <location evidence="1 8">Cell membrane</location>
        <topology evidence="1 8">Multi-pass membrane protein</topology>
    </subcellularLocation>
</comment>
<feature type="transmembrane region" description="Helical" evidence="8">
    <location>
        <begin position="33"/>
        <end position="52"/>
    </location>
</feature>
<comment type="similarity">
    <text evidence="2 8">Belongs to the Casparian strip membrane proteins (CASP) family.</text>
</comment>
<sequence>MTMELESQEVVVETTTAAAAARAASAAHVRTTVALRLLAFAASLAAAVVVATNRQERWGITVTFKMFAVWEAFVAINFACAAYALLTAVFVKRLVSKHWLHHMDQFTVNLQAASTAGAGAVGSVAMWGNEPSGWYAVCRLYRLYCDRGAVSLALAFVAFVALGVASSLSRYPRAPPPPAPR</sequence>
<organism evidence="10 11">
    <name type="scientific">Sorghum bicolor</name>
    <name type="common">Sorghum</name>
    <name type="synonym">Sorghum vulgare</name>
    <dbReference type="NCBI Taxonomy" id="4558"/>
    <lineage>
        <taxon>Eukaryota</taxon>
        <taxon>Viridiplantae</taxon>
        <taxon>Streptophyta</taxon>
        <taxon>Embryophyta</taxon>
        <taxon>Tracheophyta</taxon>
        <taxon>Spermatophyta</taxon>
        <taxon>Magnoliopsida</taxon>
        <taxon>Liliopsida</taxon>
        <taxon>Poales</taxon>
        <taxon>Poaceae</taxon>
        <taxon>PACMAD clade</taxon>
        <taxon>Panicoideae</taxon>
        <taxon>Andropogonodae</taxon>
        <taxon>Andropogoneae</taxon>
        <taxon>Sorghinae</taxon>
        <taxon>Sorghum</taxon>
    </lineage>
</organism>
<evidence type="ECO:0000256" key="2">
    <source>
        <dbReference type="ARBA" id="ARBA00007651"/>
    </source>
</evidence>
<dbReference type="Pfam" id="PF04535">
    <property type="entry name" value="CASP_dom"/>
    <property type="match status" value="1"/>
</dbReference>
<dbReference type="GO" id="GO:0005886">
    <property type="term" value="C:plasma membrane"/>
    <property type="evidence" value="ECO:0007669"/>
    <property type="project" value="UniProtKB-SubCell"/>
</dbReference>
<feature type="transmembrane region" description="Helical" evidence="8">
    <location>
        <begin position="149"/>
        <end position="168"/>
    </location>
</feature>
<evidence type="ECO:0000313" key="10">
    <source>
        <dbReference type="EMBL" id="KAG0524333.1"/>
    </source>
</evidence>
<proteinExistence type="inferred from homology"/>
<keyword evidence="6 8" id="KW-1133">Transmembrane helix</keyword>
<dbReference type="AlphaFoldDB" id="A0A921QLS5"/>
<protein>
    <recommendedName>
        <fullName evidence="8">CASP-like protein</fullName>
    </recommendedName>
</protein>
<feature type="transmembrane region" description="Helical" evidence="8">
    <location>
        <begin position="72"/>
        <end position="91"/>
    </location>
</feature>
<dbReference type="NCBIfam" id="TIGR01569">
    <property type="entry name" value="A_tha_TIGR01569"/>
    <property type="match status" value="1"/>
</dbReference>
<evidence type="ECO:0000256" key="5">
    <source>
        <dbReference type="ARBA" id="ARBA00022692"/>
    </source>
</evidence>
<gene>
    <name evidence="10" type="ORF">BDA96_07G202100</name>
</gene>
<keyword evidence="7 8" id="KW-0472">Membrane</keyword>
<evidence type="ECO:0000313" key="11">
    <source>
        <dbReference type="Proteomes" id="UP000807115"/>
    </source>
</evidence>
<dbReference type="PANTHER" id="PTHR33573:SF49">
    <property type="entry name" value="CASP-LIKE PROTEIN UU-1"/>
    <property type="match status" value="1"/>
</dbReference>
<dbReference type="InterPro" id="IPR006459">
    <property type="entry name" value="CASP/CASPL"/>
</dbReference>
<keyword evidence="4 8" id="KW-1003">Cell membrane</keyword>
<comment type="subunit">
    <text evidence="3 8">Homodimer and heterodimers.</text>
</comment>
<dbReference type="InterPro" id="IPR006702">
    <property type="entry name" value="CASP_dom"/>
</dbReference>
<evidence type="ECO:0000256" key="8">
    <source>
        <dbReference type="RuleBase" id="RU361233"/>
    </source>
</evidence>
<evidence type="ECO:0000259" key="9">
    <source>
        <dbReference type="Pfam" id="PF04535"/>
    </source>
</evidence>
<reference evidence="10" key="1">
    <citation type="journal article" date="2019" name="BMC Genomics">
        <title>A new reference genome for Sorghum bicolor reveals high levels of sequence similarity between sweet and grain genotypes: implications for the genetics of sugar metabolism.</title>
        <authorList>
            <person name="Cooper E.A."/>
            <person name="Brenton Z.W."/>
            <person name="Flinn B.S."/>
            <person name="Jenkins J."/>
            <person name="Shu S."/>
            <person name="Flowers D."/>
            <person name="Luo F."/>
            <person name="Wang Y."/>
            <person name="Xia P."/>
            <person name="Barry K."/>
            <person name="Daum C."/>
            <person name="Lipzen A."/>
            <person name="Yoshinaga Y."/>
            <person name="Schmutz J."/>
            <person name="Saski C."/>
            <person name="Vermerris W."/>
            <person name="Kresovich S."/>
        </authorList>
    </citation>
    <scope>NUCLEOTIDE SEQUENCE</scope>
</reference>
<dbReference type="EMBL" id="CM027686">
    <property type="protein sequence ID" value="KAG0524333.1"/>
    <property type="molecule type" value="Genomic_DNA"/>
</dbReference>
<dbReference type="Proteomes" id="UP000807115">
    <property type="component" value="Chromosome 7"/>
</dbReference>
<dbReference type="PANTHER" id="PTHR33573">
    <property type="entry name" value="CASP-LIKE PROTEIN 4A4"/>
    <property type="match status" value="1"/>
</dbReference>
<comment type="caution">
    <text evidence="10">The sequence shown here is derived from an EMBL/GenBank/DDBJ whole genome shotgun (WGS) entry which is preliminary data.</text>
</comment>
<keyword evidence="5 8" id="KW-0812">Transmembrane</keyword>
<accession>A0A921QLS5</accession>
<evidence type="ECO:0000256" key="4">
    <source>
        <dbReference type="ARBA" id="ARBA00022475"/>
    </source>
</evidence>
<evidence type="ECO:0000256" key="3">
    <source>
        <dbReference type="ARBA" id="ARBA00011489"/>
    </source>
</evidence>